<evidence type="ECO:0000256" key="1">
    <source>
        <dbReference type="SAM" id="MobiDB-lite"/>
    </source>
</evidence>
<organism evidence="2 3">
    <name type="scientific">Vespula pensylvanica</name>
    <name type="common">Western yellow jacket</name>
    <name type="synonym">Wasp</name>
    <dbReference type="NCBI Taxonomy" id="30213"/>
    <lineage>
        <taxon>Eukaryota</taxon>
        <taxon>Metazoa</taxon>
        <taxon>Ecdysozoa</taxon>
        <taxon>Arthropoda</taxon>
        <taxon>Hexapoda</taxon>
        <taxon>Insecta</taxon>
        <taxon>Pterygota</taxon>
        <taxon>Neoptera</taxon>
        <taxon>Endopterygota</taxon>
        <taxon>Hymenoptera</taxon>
        <taxon>Apocrita</taxon>
        <taxon>Aculeata</taxon>
        <taxon>Vespoidea</taxon>
        <taxon>Vespidae</taxon>
        <taxon>Vespinae</taxon>
        <taxon>Vespula</taxon>
    </lineage>
</organism>
<evidence type="ECO:0000313" key="2">
    <source>
        <dbReference type="EMBL" id="KAF7392150.1"/>
    </source>
</evidence>
<protein>
    <submittedName>
        <fullName evidence="2">Uncharacterized protein</fullName>
    </submittedName>
</protein>
<gene>
    <name evidence="2" type="ORF">H0235_017149</name>
</gene>
<proteinExistence type="predicted"/>
<dbReference type="EMBL" id="JACSDY010000022">
    <property type="protein sequence ID" value="KAF7392150.1"/>
    <property type="molecule type" value="Genomic_DNA"/>
</dbReference>
<accession>A0A834N199</accession>
<sequence>MFRCSSSKLNGRDEFRVVFVDCQIYIVRIFSGRASNSLTRIFNVVEAEGRGYGSGGGGGGGREKFREDRVYQAKLACLRVSQPRVPRERFRWTSRDKLNDIRVAIVGHGTFVTAPGRRVSGGLVKKNRLDSGWKKKEKSSPEGSSVRAASR</sequence>
<reference evidence="2" key="1">
    <citation type="journal article" date="2020" name="G3 (Bethesda)">
        <title>High-Quality Assemblies for Three Invasive Social Wasps from the &lt;i&gt;Vespula&lt;/i&gt; Genus.</title>
        <authorList>
            <person name="Harrop T.W.R."/>
            <person name="Guhlin J."/>
            <person name="McLaughlin G.M."/>
            <person name="Permina E."/>
            <person name="Stockwell P."/>
            <person name="Gilligan J."/>
            <person name="Le Lec M.F."/>
            <person name="Gruber M.A.M."/>
            <person name="Quinn O."/>
            <person name="Lovegrove M."/>
            <person name="Duncan E.J."/>
            <person name="Remnant E.J."/>
            <person name="Van Eeckhoven J."/>
            <person name="Graham B."/>
            <person name="Knapp R.A."/>
            <person name="Langford K.W."/>
            <person name="Kronenberg Z."/>
            <person name="Press M.O."/>
            <person name="Eacker S.M."/>
            <person name="Wilson-Rankin E.E."/>
            <person name="Purcell J."/>
            <person name="Lester P.J."/>
            <person name="Dearden P.K."/>
        </authorList>
    </citation>
    <scope>NUCLEOTIDE SEQUENCE</scope>
    <source>
        <strain evidence="2">Volc-1</strain>
    </source>
</reference>
<keyword evidence="3" id="KW-1185">Reference proteome</keyword>
<feature type="region of interest" description="Disordered" evidence="1">
    <location>
        <begin position="130"/>
        <end position="151"/>
    </location>
</feature>
<dbReference type="AlphaFoldDB" id="A0A834N199"/>
<feature type="compositionally biased region" description="Basic and acidic residues" evidence="1">
    <location>
        <begin position="130"/>
        <end position="140"/>
    </location>
</feature>
<dbReference type="Proteomes" id="UP000600918">
    <property type="component" value="Unassembled WGS sequence"/>
</dbReference>
<comment type="caution">
    <text evidence="2">The sequence shown here is derived from an EMBL/GenBank/DDBJ whole genome shotgun (WGS) entry which is preliminary data.</text>
</comment>
<name>A0A834N199_VESPE</name>
<evidence type="ECO:0000313" key="3">
    <source>
        <dbReference type="Proteomes" id="UP000600918"/>
    </source>
</evidence>